<gene>
    <name evidence="1" type="ORF">RMAR00112_LOCUS8560</name>
</gene>
<organism evidence="1">
    <name type="scientific">Rhodosorus marinus</name>
    <dbReference type="NCBI Taxonomy" id="101924"/>
    <lineage>
        <taxon>Eukaryota</taxon>
        <taxon>Rhodophyta</taxon>
        <taxon>Stylonematophyceae</taxon>
        <taxon>Stylonematales</taxon>
        <taxon>Stylonemataceae</taxon>
        <taxon>Rhodosorus</taxon>
    </lineage>
</organism>
<name>A0A7S3EA16_9RHOD</name>
<reference evidence="1" key="1">
    <citation type="submission" date="2021-01" db="EMBL/GenBank/DDBJ databases">
        <authorList>
            <person name="Corre E."/>
            <person name="Pelletier E."/>
            <person name="Niang G."/>
            <person name="Scheremetjew M."/>
            <person name="Finn R."/>
            <person name="Kale V."/>
            <person name="Holt S."/>
            <person name="Cochrane G."/>
            <person name="Meng A."/>
            <person name="Brown T."/>
            <person name="Cohen L."/>
        </authorList>
    </citation>
    <scope>NUCLEOTIDE SEQUENCE</scope>
    <source>
        <strain evidence="1">CCMP 769</strain>
    </source>
</reference>
<protein>
    <submittedName>
        <fullName evidence="1">Uncharacterized protein</fullName>
    </submittedName>
</protein>
<sequence length="897" mass="100726">MRRVSSDNLLEALKGFGQIHAATRMGFERVRAQITLREASNADCFGPEEIQVDPIPRPKIFVITSHRRPSSSTKFPGLRWINGREKRYKISGAAFAPVSGLLSLGMMVRPCAQSIPSFEFPALPVSSRLWRVHGSYNSFEGEFREKMLNAFPPAERLEVSQWLGGYRMLFPNLETLWKRLLAVTGSQGTLVCSLESVAPAALLEDKTHLAERELVEFERPRESIEFQAIDRTLILPLSRKRSMEQPLFTNDCVDNVDTKRQAQEAGKLDMSLDEFLTLDEAKNAEIQATGANFFSQVSDVPVENLSSDQAIPTIDHRAQKSPHRSMDSETETLGISPESQELSRVLLQRKTLVLVEDSSQIFPSTALLVDETVKAYNSRPCLWLNFRSPHTFSERELDEAYRFHQRFLPLKKVTMLSKTDVSAQIIMSHLVFSSSRCDLAALLECEFSCVIFQSGCLGGLDWLRKDGSIATFRQLARKAVTVVYVLHNQKGTAEELLALMSLLEESGSVEFYTTLRFFKAPKTTHFTRPVTGASGRAMKRLEREATLLMDQLTQHLPRQTEGCPMGLSAVTVADLGQAVGRVKSLLERSPKMHDLLHVDFRKLLTLHVLRSAYDYLGVDGLATGLDFIRRATQHYSGLIEDLSSHLNSSSSNAGEGTDEPDRDVVHRAMKFASENMSKFDNGKKVMIITETMAGKFRIEQLLHGLMDAREPPYFVQNTNSFENNFGFDDCSAVIEISPERSGCSAFAPRPFLQLLTSLGKVLHVIISPEQQHAQGLYTSFEELTGDRHYGQISELILKVRQDKLAGEEGDEEDRKDFVVRYDQLAAMESDDIFMLLVDKALENDSQPSNSRPLTLRVRGYRNGDTSTMKLIESVITSHPLLSRNLSLLNPNSEQITS</sequence>
<dbReference type="EMBL" id="HBHW01011150">
    <property type="protein sequence ID" value="CAE0040596.1"/>
    <property type="molecule type" value="Transcribed_RNA"/>
</dbReference>
<proteinExistence type="predicted"/>
<evidence type="ECO:0000313" key="1">
    <source>
        <dbReference type="EMBL" id="CAE0040596.1"/>
    </source>
</evidence>
<dbReference type="AlphaFoldDB" id="A0A7S3EA16"/>
<accession>A0A7S3EA16</accession>